<evidence type="ECO:0000313" key="2">
    <source>
        <dbReference type="Proteomes" id="UP000203794"/>
    </source>
</evidence>
<name>A0A0A8J8A0_9CAUD</name>
<reference evidence="1 2" key="1">
    <citation type="submission" date="2014-12" db="EMBL/GenBank/DDBJ databases">
        <title>Genome analysis of a novel jumbo phage RSL2 infecting the phytopathogen Ralstonia solanacearum.</title>
        <authorList>
            <person name="Kawasaki T."/>
            <person name="Fujie M."/>
            <person name="Chatchawankanphanich O."/>
            <person name="Ogata H."/>
            <person name="Yamada T."/>
        </authorList>
    </citation>
    <scope>NUCLEOTIDE SEQUENCE [LARGE SCALE GENOMIC DNA]</scope>
    <source>
        <strain evidence="1 2">RSL2</strain>
    </source>
</reference>
<evidence type="ECO:0000313" key="1">
    <source>
        <dbReference type="EMBL" id="BAQ02635.2"/>
    </source>
</evidence>
<dbReference type="EMBL" id="AP014693">
    <property type="protein sequence ID" value="BAQ02635.2"/>
    <property type="molecule type" value="Genomic_DNA"/>
</dbReference>
<keyword evidence="2" id="KW-1185">Reference proteome</keyword>
<accession>A0A0A8J8A0</accession>
<organism evidence="1 2">
    <name type="scientific">Ralstonia phage RSL2</name>
    <dbReference type="NCBI Taxonomy" id="1585840"/>
    <lineage>
        <taxon>Viruses</taxon>
        <taxon>Duplodnaviria</taxon>
        <taxon>Heunggongvirae</taxon>
        <taxon>Uroviricota</taxon>
        <taxon>Caudoviricetes</taxon>
        <taxon>Chimalliviridae</taxon>
        <taxon>Chiangmaivirus</taxon>
        <taxon>Chiangmaivirus RSL2</taxon>
    </lineage>
</organism>
<protein>
    <submittedName>
        <fullName evidence="1">Uncharacterized protein</fullName>
    </submittedName>
</protein>
<proteinExistence type="predicted"/>
<sequence length="116" mass="13751">MSGIMFYRHKQNNKQVRYNTAKFVVLADNQDKKRVKAVQELNKTLRHKLDTFAFEGRGMGAMIVAQRIAEEVFYEWLNHNFSLFYCAMADSKIEIYGTHNGFFQYRLPQQLEQYKG</sequence>
<dbReference type="Proteomes" id="UP000203794">
    <property type="component" value="Segment"/>
</dbReference>